<proteinExistence type="predicted"/>
<dbReference type="Proteomes" id="UP001209878">
    <property type="component" value="Unassembled WGS sequence"/>
</dbReference>
<keyword evidence="3" id="KW-1185">Reference proteome</keyword>
<organism evidence="2 3">
    <name type="scientific">Ridgeia piscesae</name>
    <name type="common">Tubeworm</name>
    <dbReference type="NCBI Taxonomy" id="27915"/>
    <lineage>
        <taxon>Eukaryota</taxon>
        <taxon>Metazoa</taxon>
        <taxon>Spiralia</taxon>
        <taxon>Lophotrochozoa</taxon>
        <taxon>Annelida</taxon>
        <taxon>Polychaeta</taxon>
        <taxon>Sedentaria</taxon>
        <taxon>Canalipalpata</taxon>
        <taxon>Sabellida</taxon>
        <taxon>Siboglinidae</taxon>
        <taxon>Ridgeia</taxon>
    </lineage>
</organism>
<evidence type="ECO:0000313" key="2">
    <source>
        <dbReference type="EMBL" id="KAK2179856.1"/>
    </source>
</evidence>
<name>A0AAD9KYR0_RIDPI</name>
<dbReference type="AlphaFoldDB" id="A0AAD9KYR0"/>
<evidence type="ECO:0008006" key="4">
    <source>
        <dbReference type="Google" id="ProtNLM"/>
    </source>
</evidence>
<feature type="chain" id="PRO_5042241641" description="Secreted protein" evidence="1">
    <location>
        <begin position="20"/>
        <end position="159"/>
    </location>
</feature>
<evidence type="ECO:0000256" key="1">
    <source>
        <dbReference type="SAM" id="SignalP"/>
    </source>
</evidence>
<accession>A0AAD9KYR0</accession>
<comment type="caution">
    <text evidence="2">The sequence shown here is derived from an EMBL/GenBank/DDBJ whole genome shotgun (WGS) entry which is preliminary data.</text>
</comment>
<evidence type="ECO:0000313" key="3">
    <source>
        <dbReference type="Proteomes" id="UP001209878"/>
    </source>
</evidence>
<feature type="signal peptide" evidence="1">
    <location>
        <begin position="1"/>
        <end position="19"/>
    </location>
</feature>
<gene>
    <name evidence="2" type="ORF">NP493_469g02023</name>
</gene>
<protein>
    <recommendedName>
        <fullName evidence="4">Secreted protein</fullName>
    </recommendedName>
</protein>
<reference evidence="2" key="1">
    <citation type="journal article" date="2023" name="Mol. Biol. Evol.">
        <title>Third-Generation Sequencing Reveals the Adaptive Role of the Epigenome in Three Deep-Sea Polychaetes.</title>
        <authorList>
            <person name="Perez M."/>
            <person name="Aroh O."/>
            <person name="Sun Y."/>
            <person name="Lan Y."/>
            <person name="Juniper S.K."/>
            <person name="Young C.R."/>
            <person name="Angers B."/>
            <person name="Qian P.Y."/>
        </authorList>
    </citation>
    <scope>NUCLEOTIDE SEQUENCE</scope>
    <source>
        <strain evidence="2">R07B-5</strain>
    </source>
</reference>
<dbReference type="EMBL" id="JAODUO010000469">
    <property type="protein sequence ID" value="KAK2179856.1"/>
    <property type="molecule type" value="Genomic_DNA"/>
</dbReference>
<sequence>MPSWAAAARILSFSAASAAFLPPQPPTQQDDLVFSATSRTCSCSVRVAFASIPPSATSKSRAKAPYSSLASSTTTARRSQCLSPSHARRVLRRLLCLASLVATSLVVDGRSFVPCVLVGSGSSGRAERCRRFVSSDEVRTLVMWFTVIVWFPLSTRKDD</sequence>
<keyword evidence="1" id="KW-0732">Signal</keyword>